<dbReference type="PANTHER" id="PTHR10887">
    <property type="entry name" value="DNA2/NAM7 HELICASE FAMILY"/>
    <property type="match status" value="1"/>
</dbReference>
<evidence type="ECO:0000256" key="1">
    <source>
        <dbReference type="SAM" id="MobiDB-lite"/>
    </source>
</evidence>
<dbReference type="GO" id="GO:0031048">
    <property type="term" value="P:regulatory ncRNA-mediated heterochromatin formation"/>
    <property type="evidence" value="ECO:0007669"/>
    <property type="project" value="TreeGrafter"/>
</dbReference>
<dbReference type="Pfam" id="PF13087">
    <property type="entry name" value="AAA_12"/>
    <property type="match status" value="1"/>
</dbReference>
<evidence type="ECO:0000313" key="4">
    <source>
        <dbReference type="EMBL" id="KAH9330189.1"/>
    </source>
</evidence>
<comment type="caution">
    <text evidence="4">The sequence shown here is derived from an EMBL/GenBank/DDBJ whole genome shotgun (WGS) entry which is preliminary data.</text>
</comment>
<proteinExistence type="predicted"/>
<accession>A0AA38GV14</accession>
<dbReference type="InterPro" id="IPR041677">
    <property type="entry name" value="DNA2/NAM7_AAA_11"/>
</dbReference>
<keyword evidence="5" id="KW-1185">Reference proteome</keyword>
<dbReference type="Gene3D" id="3.40.50.300">
    <property type="entry name" value="P-loop containing nucleotide triphosphate hydrolases"/>
    <property type="match status" value="3"/>
</dbReference>
<feature type="domain" description="DNA2/NAM7 helicase helicase" evidence="2">
    <location>
        <begin position="606"/>
        <end position="1029"/>
    </location>
</feature>
<feature type="compositionally biased region" description="Basic and acidic residues" evidence="1">
    <location>
        <begin position="11"/>
        <end position="21"/>
    </location>
</feature>
<organism evidence="4 5">
    <name type="scientific">Taxus chinensis</name>
    <name type="common">Chinese yew</name>
    <name type="synonym">Taxus wallichiana var. chinensis</name>
    <dbReference type="NCBI Taxonomy" id="29808"/>
    <lineage>
        <taxon>Eukaryota</taxon>
        <taxon>Viridiplantae</taxon>
        <taxon>Streptophyta</taxon>
        <taxon>Embryophyta</taxon>
        <taxon>Tracheophyta</taxon>
        <taxon>Spermatophyta</taxon>
        <taxon>Pinopsida</taxon>
        <taxon>Pinidae</taxon>
        <taxon>Conifers II</taxon>
        <taxon>Cupressales</taxon>
        <taxon>Taxaceae</taxon>
        <taxon>Taxus</taxon>
    </lineage>
</organism>
<feature type="compositionally biased region" description="Low complexity" evidence="1">
    <location>
        <begin position="42"/>
        <end position="59"/>
    </location>
</feature>
<dbReference type="AlphaFoldDB" id="A0AA38GV14"/>
<dbReference type="EMBL" id="JAHRHJ020000001">
    <property type="protein sequence ID" value="KAH9330189.1"/>
    <property type="molecule type" value="Genomic_DNA"/>
</dbReference>
<sequence length="1182" mass="135442">MEKGGGSNSESWRRSRSDEAVSWRNKSSTTNDTWSRTYGRGRSPQTSSWRRSSSSSSSEDSWRQRQPLNHSDVTGGVGGISRAPGMQRGKVVTLNLSEGYGFLAPIVRDVQQNSSYNNLYFRLGENSKSETGLFELQVGDVLEYISNDSNDSPRILYACLLECKMRSLEDLLAYLDILLMHSVENPARVLREITKCPVGFLQILNYENPPLYFVRSVVELVRIISEHNEAPLYATRLKMLYRVFSGTVLLQRALREFHSQIEEKRVKNFLMDLATHNPESVADTLPLLNDMLKTKGGEELDCHCQFLLHILTAQVGNAISACNLEWNKMQLVPLESEITGSGTEETSMETHFKGLPYVKKQGSYGSVEVYMDTYFRLLKEDCFWGLKKGISDLRKNKWDRRDMRIWPNGVAIGLHFGGSRSGVTIAVNTERVYGSRRPMEGNLLCLSDDGGNFDSPIWGIVAHCEDSTKKGMLSVFAEIVDGRDGFPEVEIEGLSRLLLASRIVIAESPTFYKAYQPVLKALQGKDLENFPFADELVFTNWPSIPPQYLTPLTTLDWSCLFNKGDTESLSDESLHDKLIFPSFWSSARAPIDELDKLFKCGHRTSFDESQIEAIKLALSNRLVLIQGPPGTGKTYVGVRLLQLLLTADTLPTGPILVMTYKNHGLDNFLMGCLKFCKNLVRVGRRSNEPSLEEYNLHAKVGKMGAFYHDRAEYRDMLEKVQYRMEEAFMKLRESNVFDSETVISHMPDSQMRLLLSKHESDKHLLKSFPENIPLVEWTRGRIGRNMDTRHLVTLLYKSISKNIREWMPHKKTFELVENCFSLCKPSREICEIRFQRVVKESNYLEEAEQDLSEDEFVDEIISGLQISRENESWLEENFLYLRGEDKDNLFSKRVNLHIDIDKYRWLLNENPWQLNEHCRVLLVHVIMQTQYELGLKRLVDFKKNYNEVCGMMKEINEQRQLEVLQSAAIVGMTTAGASMYINVLKVLRPSIVFVEEASEVLEPQLLAVLEPSMQHLILIGDHCQLSPHVACYELERCHDFSVSMFERLAEHNKFPFQSLSVQSRMREEFLPMILPIYPHVRSNTKLVRGEKNQAPACMKTPMYFWDHSFPETSHEHGFANPQEAEMVVALLTWMTAEGESPEQITVLAAYNGQVSLLKDKLKKHRSAKDVHVYSIDRFQVRI</sequence>
<dbReference type="Pfam" id="PF13086">
    <property type="entry name" value="AAA_11"/>
    <property type="match status" value="1"/>
</dbReference>
<feature type="compositionally biased region" description="Polar residues" evidence="1">
    <location>
        <begin position="24"/>
        <end position="36"/>
    </location>
</feature>
<dbReference type="GO" id="GO:0004386">
    <property type="term" value="F:helicase activity"/>
    <property type="evidence" value="ECO:0007669"/>
    <property type="project" value="InterPro"/>
</dbReference>
<evidence type="ECO:0000259" key="3">
    <source>
        <dbReference type="Pfam" id="PF13087"/>
    </source>
</evidence>
<gene>
    <name evidence="4" type="ORF">KI387_002297</name>
</gene>
<protein>
    <submittedName>
        <fullName evidence="4">Uncharacterized protein</fullName>
    </submittedName>
</protein>
<dbReference type="Proteomes" id="UP000824469">
    <property type="component" value="Unassembled WGS sequence"/>
</dbReference>
<feature type="region of interest" description="Disordered" evidence="1">
    <location>
        <begin position="1"/>
        <end position="84"/>
    </location>
</feature>
<evidence type="ECO:0000313" key="5">
    <source>
        <dbReference type="Proteomes" id="UP000824469"/>
    </source>
</evidence>
<dbReference type="PANTHER" id="PTHR10887:SF341">
    <property type="entry name" value="NFX1-TYPE ZINC FINGER-CONTAINING PROTEIN 1"/>
    <property type="match status" value="1"/>
</dbReference>
<reference evidence="4 5" key="1">
    <citation type="journal article" date="2021" name="Nat. Plants">
        <title>The Taxus genome provides insights into paclitaxel biosynthesis.</title>
        <authorList>
            <person name="Xiong X."/>
            <person name="Gou J."/>
            <person name="Liao Q."/>
            <person name="Li Y."/>
            <person name="Zhou Q."/>
            <person name="Bi G."/>
            <person name="Li C."/>
            <person name="Du R."/>
            <person name="Wang X."/>
            <person name="Sun T."/>
            <person name="Guo L."/>
            <person name="Liang H."/>
            <person name="Lu P."/>
            <person name="Wu Y."/>
            <person name="Zhang Z."/>
            <person name="Ro D.K."/>
            <person name="Shang Y."/>
            <person name="Huang S."/>
            <person name="Yan J."/>
        </authorList>
    </citation>
    <scope>NUCLEOTIDE SEQUENCE [LARGE SCALE GENOMIC DNA]</scope>
    <source>
        <strain evidence="4">Ta-2019</strain>
    </source>
</reference>
<name>A0AA38GV14_TAXCH</name>
<dbReference type="SUPFAM" id="SSF52540">
    <property type="entry name" value="P-loop containing nucleoside triphosphate hydrolases"/>
    <property type="match status" value="1"/>
</dbReference>
<dbReference type="InterPro" id="IPR041679">
    <property type="entry name" value="DNA2/NAM7-like_C"/>
</dbReference>
<dbReference type="GO" id="GO:0031380">
    <property type="term" value="C:nuclear RNA-directed RNA polymerase complex"/>
    <property type="evidence" value="ECO:0007669"/>
    <property type="project" value="TreeGrafter"/>
</dbReference>
<evidence type="ECO:0000259" key="2">
    <source>
        <dbReference type="Pfam" id="PF13086"/>
    </source>
</evidence>
<dbReference type="InterPro" id="IPR045055">
    <property type="entry name" value="DNA2/NAM7-like"/>
</dbReference>
<feature type="domain" description="DNA2/NAM7 helicase-like C-terminal" evidence="3">
    <location>
        <begin position="1041"/>
        <end position="1179"/>
    </location>
</feature>
<dbReference type="InterPro" id="IPR027417">
    <property type="entry name" value="P-loop_NTPase"/>
</dbReference>